<accession>A0AA38GLD3</accession>
<proteinExistence type="predicted"/>
<protein>
    <submittedName>
        <fullName evidence="1">Uncharacterized protein</fullName>
    </submittedName>
</protein>
<name>A0AA38GLD3_TAXCH</name>
<evidence type="ECO:0000313" key="1">
    <source>
        <dbReference type="EMBL" id="KAH9323025.1"/>
    </source>
</evidence>
<dbReference type="Proteomes" id="UP000824469">
    <property type="component" value="Unassembled WGS sequence"/>
</dbReference>
<feature type="non-terminal residue" evidence="1">
    <location>
        <position position="1"/>
    </location>
</feature>
<dbReference type="AlphaFoldDB" id="A0AA38GLD3"/>
<gene>
    <name evidence="1" type="ORF">KI387_017664</name>
</gene>
<feature type="non-terminal residue" evidence="1">
    <location>
        <position position="95"/>
    </location>
</feature>
<keyword evidence="2" id="KW-1185">Reference proteome</keyword>
<organism evidence="1 2">
    <name type="scientific">Taxus chinensis</name>
    <name type="common">Chinese yew</name>
    <name type="synonym">Taxus wallichiana var. chinensis</name>
    <dbReference type="NCBI Taxonomy" id="29808"/>
    <lineage>
        <taxon>Eukaryota</taxon>
        <taxon>Viridiplantae</taxon>
        <taxon>Streptophyta</taxon>
        <taxon>Embryophyta</taxon>
        <taxon>Tracheophyta</taxon>
        <taxon>Spermatophyta</taxon>
        <taxon>Pinopsida</taxon>
        <taxon>Pinidae</taxon>
        <taxon>Conifers II</taxon>
        <taxon>Cupressales</taxon>
        <taxon>Taxaceae</taxon>
        <taxon>Taxus</taxon>
    </lineage>
</organism>
<evidence type="ECO:0000313" key="2">
    <source>
        <dbReference type="Proteomes" id="UP000824469"/>
    </source>
</evidence>
<comment type="caution">
    <text evidence="1">The sequence shown here is derived from an EMBL/GenBank/DDBJ whole genome shotgun (WGS) entry which is preliminary data.</text>
</comment>
<dbReference type="EMBL" id="JAHRHJ020000003">
    <property type="protein sequence ID" value="KAH9323025.1"/>
    <property type="molecule type" value="Genomic_DNA"/>
</dbReference>
<sequence length="95" mass="11097">ETKFGAYFEEEEEIDSNLLERACLEKEKLKMVYLVDDEEVENLDIEHSHGVCEVFKNANKDTRTYHEPMKTNKVNIGSEAEPKEAIIGDYWLDLE</sequence>
<reference evidence="1 2" key="1">
    <citation type="journal article" date="2021" name="Nat. Plants">
        <title>The Taxus genome provides insights into paclitaxel biosynthesis.</title>
        <authorList>
            <person name="Xiong X."/>
            <person name="Gou J."/>
            <person name="Liao Q."/>
            <person name="Li Y."/>
            <person name="Zhou Q."/>
            <person name="Bi G."/>
            <person name="Li C."/>
            <person name="Du R."/>
            <person name="Wang X."/>
            <person name="Sun T."/>
            <person name="Guo L."/>
            <person name="Liang H."/>
            <person name="Lu P."/>
            <person name="Wu Y."/>
            <person name="Zhang Z."/>
            <person name="Ro D.K."/>
            <person name="Shang Y."/>
            <person name="Huang S."/>
            <person name="Yan J."/>
        </authorList>
    </citation>
    <scope>NUCLEOTIDE SEQUENCE [LARGE SCALE GENOMIC DNA]</scope>
    <source>
        <strain evidence="1">Ta-2019</strain>
    </source>
</reference>